<proteinExistence type="inferred from homology"/>
<dbReference type="Pfam" id="PF00026">
    <property type="entry name" value="Asp"/>
    <property type="match status" value="1"/>
</dbReference>
<feature type="active site" evidence="5">
    <location>
        <position position="283"/>
    </location>
</feature>
<evidence type="ECO:0000256" key="4">
    <source>
        <dbReference type="ARBA" id="ARBA00022801"/>
    </source>
</evidence>
<dbReference type="EMBL" id="KE346360">
    <property type="protein sequence ID" value="KJE88965.1"/>
    <property type="molecule type" value="Genomic_DNA"/>
</dbReference>
<keyword evidence="4 7" id="KW-0378">Hydrolase</keyword>
<evidence type="ECO:0000256" key="1">
    <source>
        <dbReference type="ARBA" id="ARBA00007447"/>
    </source>
</evidence>
<dbReference type="PhylomeDB" id="A0A0D2WHA2"/>
<accession>A0A0D2WHA2</accession>
<dbReference type="eggNOG" id="KOG1339">
    <property type="taxonomic scope" value="Eukaryota"/>
</dbReference>
<gene>
    <name evidence="10" type="ORF">CAOG_000531</name>
</gene>
<dbReference type="PRINTS" id="PR00792">
    <property type="entry name" value="PEPSIN"/>
</dbReference>
<dbReference type="InterPro" id="IPR001461">
    <property type="entry name" value="Aspartic_peptidase_A1"/>
</dbReference>
<sequence>MRTAAVLVVIALAAIALAEHAHAERMYLRKHRPASSFTSLQRRQLGLDAPRSLAASKHASLLGADVGAQPLVNYDDEVWVGDIYLGTPTQGPFSVVFDTGSSDLFVPSVNCGGEACANKTRFSAVKSSSYIPNGKPFYVVYGTGYVAGTEGNDTVSVGGLQVPDVAFGEADVLAKFFENEPLDGILGLAFQDISTVHNPTVADRMAQTGVISSNMFSFYLSSTDGDKTSFVDFGHIDSNYYTGKITYVNVFISSYWLIGMQSISINGTKVHDCALDYCLGVIDTGTSIIALPYGNKAVVDAIPPVFANCTNIATLPTLTFTLGGHPFDLSPEYYVIRDTSTGTPQCVLGIEVLVETTPFYILGDPFLRAYFSVYDKSTTPPRVGLAPSRHP</sequence>
<feature type="chain" id="PRO_5002266374" evidence="8">
    <location>
        <begin position="24"/>
        <end position="391"/>
    </location>
</feature>
<dbReference type="SUPFAM" id="SSF50630">
    <property type="entry name" value="Acid proteases"/>
    <property type="match status" value="1"/>
</dbReference>
<protein>
    <submittedName>
        <fullName evidence="10">Pepsinogen</fullName>
    </submittedName>
</protein>
<dbReference type="OrthoDB" id="771136at2759"/>
<evidence type="ECO:0000313" key="10">
    <source>
        <dbReference type="EMBL" id="KJE88965.1"/>
    </source>
</evidence>
<feature type="signal peptide" evidence="8">
    <location>
        <begin position="1"/>
        <end position="23"/>
    </location>
</feature>
<evidence type="ECO:0000313" key="11">
    <source>
        <dbReference type="Proteomes" id="UP000008743"/>
    </source>
</evidence>
<dbReference type="AlphaFoldDB" id="A0A0D2WHA2"/>
<dbReference type="STRING" id="595528.A0A0D2WHA2"/>
<dbReference type="InterPro" id="IPR033121">
    <property type="entry name" value="PEPTIDASE_A1"/>
</dbReference>
<evidence type="ECO:0000259" key="9">
    <source>
        <dbReference type="PROSITE" id="PS51767"/>
    </source>
</evidence>
<evidence type="ECO:0000256" key="6">
    <source>
        <dbReference type="PIRSR" id="PIRSR601461-2"/>
    </source>
</evidence>
<keyword evidence="8" id="KW-0732">Signal</keyword>
<dbReference type="PANTHER" id="PTHR47966">
    <property type="entry name" value="BETA-SITE APP-CLEAVING ENZYME, ISOFORM A-RELATED"/>
    <property type="match status" value="1"/>
</dbReference>
<dbReference type="PROSITE" id="PS51767">
    <property type="entry name" value="PEPTIDASE_A1"/>
    <property type="match status" value="1"/>
</dbReference>
<feature type="active site" evidence="5">
    <location>
        <position position="98"/>
    </location>
</feature>
<evidence type="ECO:0000256" key="3">
    <source>
        <dbReference type="ARBA" id="ARBA00022750"/>
    </source>
</evidence>
<dbReference type="PANTHER" id="PTHR47966:SF51">
    <property type="entry name" value="BETA-SITE APP-CLEAVING ENZYME, ISOFORM A-RELATED"/>
    <property type="match status" value="1"/>
</dbReference>
<comment type="similarity">
    <text evidence="1 7">Belongs to the peptidase A1 family.</text>
</comment>
<evidence type="ECO:0000256" key="8">
    <source>
        <dbReference type="SAM" id="SignalP"/>
    </source>
</evidence>
<dbReference type="GO" id="GO:0006508">
    <property type="term" value="P:proteolysis"/>
    <property type="evidence" value="ECO:0007669"/>
    <property type="project" value="UniProtKB-KW"/>
</dbReference>
<keyword evidence="11" id="KW-1185">Reference proteome</keyword>
<keyword evidence="6" id="KW-1015">Disulfide bond</keyword>
<dbReference type="Gene3D" id="2.40.70.10">
    <property type="entry name" value="Acid Proteases"/>
    <property type="match status" value="2"/>
</dbReference>
<dbReference type="FunFam" id="2.40.70.10:FF:000115">
    <property type="entry name" value="Lysosomal aspartic protease"/>
    <property type="match status" value="1"/>
</dbReference>
<keyword evidence="3 7" id="KW-0064">Aspartyl protease</keyword>
<feature type="domain" description="Peptidase A1" evidence="9">
    <location>
        <begin position="79"/>
        <end position="386"/>
    </location>
</feature>
<dbReference type="InterPro" id="IPR001969">
    <property type="entry name" value="Aspartic_peptidase_AS"/>
</dbReference>
<dbReference type="FunCoup" id="A0A0D2WHA2">
    <property type="interactions" value="30"/>
</dbReference>
<evidence type="ECO:0000256" key="7">
    <source>
        <dbReference type="RuleBase" id="RU000454"/>
    </source>
</evidence>
<name>A0A0D2WHA2_CAPO3</name>
<evidence type="ECO:0000256" key="5">
    <source>
        <dbReference type="PIRSR" id="PIRSR601461-1"/>
    </source>
</evidence>
<organism evidence="10 11">
    <name type="scientific">Capsaspora owczarzaki (strain ATCC 30864)</name>
    <dbReference type="NCBI Taxonomy" id="595528"/>
    <lineage>
        <taxon>Eukaryota</taxon>
        <taxon>Filasterea</taxon>
        <taxon>Capsaspora</taxon>
    </lineage>
</organism>
<dbReference type="InterPro" id="IPR021109">
    <property type="entry name" value="Peptidase_aspartic_dom_sf"/>
</dbReference>
<dbReference type="PROSITE" id="PS00141">
    <property type="entry name" value="ASP_PROTEASE"/>
    <property type="match status" value="1"/>
</dbReference>
<keyword evidence="2 7" id="KW-0645">Protease</keyword>
<dbReference type="GO" id="GO:0004190">
    <property type="term" value="F:aspartic-type endopeptidase activity"/>
    <property type="evidence" value="ECO:0007669"/>
    <property type="project" value="UniProtKB-KW"/>
</dbReference>
<dbReference type="RefSeq" id="XP_004365402.2">
    <property type="nucleotide sequence ID" value="XM_004365345.2"/>
</dbReference>
<evidence type="ECO:0000256" key="2">
    <source>
        <dbReference type="ARBA" id="ARBA00022670"/>
    </source>
</evidence>
<feature type="disulfide bond" evidence="6">
    <location>
        <begin position="309"/>
        <end position="346"/>
    </location>
</feature>
<dbReference type="InParanoid" id="A0A0D2WHA2"/>
<reference evidence="11" key="1">
    <citation type="submission" date="2011-02" db="EMBL/GenBank/DDBJ databases">
        <title>The Genome Sequence of Capsaspora owczarzaki ATCC 30864.</title>
        <authorList>
            <person name="Russ C."/>
            <person name="Cuomo C."/>
            <person name="Burger G."/>
            <person name="Gray M.W."/>
            <person name="Holland P.W.H."/>
            <person name="King N."/>
            <person name="Lang F.B.F."/>
            <person name="Roger A.J."/>
            <person name="Ruiz-Trillo I."/>
            <person name="Young S.K."/>
            <person name="Zeng Q."/>
            <person name="Gargeya S."/>
            <person name="Alvarado L."/>
            <person name="Berlin A."/>
            <person name="Chapman S.B."/>
            <person name="Chen Z."/>
            <person name="Freedman E."/>
            <person name="Gellesch M."/>
            <person name="Goldberg J."/>
            <person name="Griggs A."/>
            <person name="Gujja S."/>
            <person name="Heilman E."/>
            <person name="Heiman D."/>
            <person name="Howarth C."/>
            <person name="Mehta T."/>
            <person name="Neiman D."/>
            <person name="Pearson M."/>
            <person name="Roberts A."/>
            <person name="Saif S."/>
            <person name="Shea T."/>
            <person name="Shenoy N."/>
            <person name="Sisk P."/>
            <person name="Stolte C."/>
            <person name="Sykes S."/>
            <person name="White J."/>
            <person name="Yandava C."/>
            <person name="Haas B."/>
            <person name="Nusbaum C."/>
            <person name="Birren B."/>
        </authorList>
    </citation>
    <scope>NUCLEOTIDE SEQUENCE</scope>
    <source>
        <strain evidence="11">ATCC 30864</strain>
    </source>
</reference>
<feature type="disulfide bond" evidence="6">
    <location>
        <begin position="111"/>
        <end position="116"/>
    </location>
</feature>
<dbReference type="Proteomes" id="UP000008743">
    <property type="component" value="Unassembled WGS sequence"/>
</dbReference>